<dbReference type="HAMAP" id="MF_01477">
    <property type="entry name" value="Iojap_RsfS"/>
    <property type="match status" value="1"/>
</dbReference>
<dbReference type="PANTHER" id="PTHR21043">
    <property type="entry name" value="IOJAP SUPERFAMILY ORTHOLOG"/>
    <property type="match status" value="1"/>
</dbReference>
<dbReference type="PANTHER" id="PTHR21043:SF0">
    <property type="entry name" value="MITOCHONDRIAL ASSEMBLY OF RIBOSOMAL LARGE SUBUNIT PROTEIN 1"/>
    <property type="match status" value="1"/>
</dbReference>
<keyword evidence="2" id="KW-0678">Repressor</keyword>
<comment type="subunit">
    <text evidence="2">Interacts with ribosomal protein uL14 (rplN).</text>
</comment>
<name>A0A3E1HL83_9MYCO</name>
<dbReference type="Gene3D" id="3.30.460.10">
    <property type="entry name" value="Beta Polymerase, domain 2"/>
    <property type="match status" value="1"/>
</dbReference>
<evidence type="ECO:0000256" key="2">
    <source>
        <dbReference type="HAMAP-Rule" id="MF_01477"/>
    </source>
</evidence>
<evidence type="ECO:0000313" key="3">
    <source>
        <dbReference type="EMBL" id="RFD27107.1"/>
    </source>
</evidence>
<keyword evidence="2" id="KW-0810">Translation regulation</keyword>
<dbReference type="EMBL" id="QAYL01000001">
    <property type="protein sequence ID" value="RFD27107.1"/>
    <property type="molecule type" value="Genomic_DNA"/>
</dbReference>
<evidence type="ECO:0000313" key="4">
    <source>
        <dbReference type="Proteomes" id="UP000258522"/>
    </source>
</evidence>
<dbReference type="InterPro" id="IPR004394">
    <property type="entry name" value="Iojap/RsfS/C7orf30"/>
</dbReference>
<keyword evidence="4" id="KW-1185">Reference proteome</keyword>
<comment type="similarity">
    <text evidence="1 2">Belongs to the Iojap/RsfS family.</text>
</comment>
<keyword evidence="2" id="KW-0963">Cytoplasm</keyword>
<dbReference type="GO" id="GO:0043023">
    <property type="term" value="F:ribosomal large subunit binding"/>
    <property type="evidence" value="ECO:0007669"/>
    <property type="project" value="TreeGrafter"/>
</dbReference>
<comment type="function">
    <text evidence="2">Functions as a ribosomal silencing factor. Interacts with ribosomal protein uL14 (rplN), blocking formation of intersubunit bridge B8. Prevents association of the 30S and 50S ribosomal subunits and the formation of functional ribosomes, thus repressing translation.</text>
</comment>
<gene>
    <name evidence="2 3" type="primary">rsfS</name>
    <name evidence="3" type="ORF">MUBE_00055</name>
</gene>
<comment type="caution">
    <text evidence="3">The sequence shown here is derived from an EMBL/GenBank/DDBJ whole genome shotgun (WGS) entry which is preliminary data.</text>
</comment>
<dbReference type="Pfam" id="PF02410">
    <property type="entry name" value="RsfS"/>
    <property type="match status" value="1"/>
</dbReference>
<dbReference type="NCBIfam" id="TIGR00090">
    <property type="entry name" value="rsfS_iojap_ybeB"/>
    <property type="match status" value="1"/>
</dbReference>
<protein>
    <recommendedName>
        <fullName evidence="2">Ribosomal silencing factor RsfS</fullName>
    </recommendedName>
</protein>
<dbReference type="GO" id="GO:0005737">
    <property type="term" value="C:cytoplasm"/>
    <property type="evidence" value="ECO:0007669"/>
    <property type="project" value="UniProtKB-SubCell"/>
</dbReference>
<evidence type="ECO:0000256" key="1">
    <source>
        <dbReference type="ARBA" id="ARBA00010574"/>
    </source>
</evidence>
<dbReference type="GO" id="GO:0042256">
    <property type="term" value="P:cytosolic ribosome assembly"/>
    <property type="evidence" value="ECO:0007669"/>
    <property type="project" value="UniProtKB-UniRule"/>
</dbReference>
<dbReference type="Proteomes" id="UP000258522">
    <property type="component" value="Unassembled WGS sequence"/>
</dbReference>
<accession>A0A3E1HL83</accession>
<organism evidence="3 4">
    <name type="scientific">Mycobacterium uberis</name>
    <dbReference type="NCBI Taxonomy" id="2162698"/>
    <lineage>
        <taxon>Bacteria</taxon>
        <taxon>Bacillati</taxon>
        <taxon>Actinomycetota</taxon>
        <taxon>Actinomycetes</taxon>
        <taxon>Mycobacteriales</taxon>
        <taxon>Mycobacteriaceae</taxon>
        <taxon>Mycobacterium</taxon>
    </lineage>
</organism>
<proteinExistence type="inferred from homology"/>
<comment type="subcellular location">
    <subcellularLocation>
        <location evidence="2">Cytoplasm</location>
    </subcellularLocation>
</comment>
<dbReference type="AlphaFoldDB" id="A0A3E1HL83"/>
<sequence>MSATKEAIGMSMVAAAAAAEKLSNVVAIDLSEQLGITGCFGIASVSNERQVNAIVDEVEEKMCRAGHRLTHREGAREGHWTLLDYCDIMVHIQHQDDRDFYAPGRLWGDFLVVPVDISRDSGQSASS</sequence>
<dbReference type="SUPFAM" id="SSF81301">
    <property type="entry name" value="Nucleotidyltransferase"/>
    <property type="match status" value="1"/>
</dbReference>
<dbReference type="InterPro" id="IPR043519">
    <property type="entry name" value="NT_sf"/>
</dbReference>
<reference evidence="3 4" key="1">
    <citation type="submission" date="2018-07" db="EMBL/GenBank/DDBJ databases">
        <title>Whole genome sequence of Mycobacterium uberis.</title>
        <authorList>
            <person name="Benjak A."/>
        </authorList>
    </citation>
    <scope>NUCLEOTIDE SEQUENCE [LARGE SCALE GENOMIC DNA]</scope>
    <source>
        <strain evidence="3 4">Jura</strain>
    </source>
</reference>
<dbReference type="RefSeq" id="WP_116538999.1">
    <property type="nucleotide sequence ID" value="NZ_QAYL01000001.1"/>
</dbReference>
<dbReference type="OrthoDB" id="9793681at2"/>
<dbReference type="GO" id="GO:0090071">
    <property type="term" value="P:negative regulation of ribosome biogenesis"/>
    <property type="evidence" value="ECO:0007669"/>
    <property type="project" value="UniProtKB-UniRule"/>
</dbReference>
<dbReference type="GO" id="GO:0017148">
    <property type="term" value="P:negative regulation of translation"/>
    <property type="evidence" value="ECO:0007669"/>
    <property type="project" value="UniProtKB-UniRule"/>
</dbReference>